<feature type="domain" description="ABC transporter" evidence="11">
    <location>
        <begin position="6"/>
        <end position="242"/>
    </location>
</feature>
<keyword evidence="13" id="KW-1185">Reference proteome</keyword>
<dbReference type="FunFam" id="3.40.50.300:FF:000126">
    <property type="entry name" value="Galactose/methyl galactoside import ATP-binding protein MglA"/>
    <property type="match status" value="1"/>
</dbReference>
<dbReference type="InterPro" id="IPR003439">
    <property type="entry name" value="ABC_transporter-like_ATP-bd"/>
</dbReference>
<organism evidence="12 13">
    <name type="scientific">Faecalicatena contorta</name>
    <dbReference type="NCBI Taxonomy" id="39482"/>
    <lineage>
        <taxon>Bacteria</taxon>
        <taxon>Bacillati</taxon>
        <taxon>Bacillota</taxon>
        <taxon>Clostridia</taxon>
        <taxon>Lachnospirales</taxon>
        <taxon>Lachnospiraceae</taxon>
        <taxon>Faecalicatena</taxon>
    </lineage>
</organism>
<evidence type="ECO:0000256" key="7">
    <source>
        <dbReference type="ARBA" id="ARBA00022741"/>
    </source>
</evidence>
<evidence type="ECO:0000313" key="13">
    <source>
        <dbReference type="Proteomes" id="UP000254051"/>
    </source>
</evidence>
<dbReference type="SMART" id="SM00382">
    <property type="entry name" value="AAA"/>
    <property type="match status" value="2"/>
</dbReference>
<gene>
    <name evidence="12" type="ORF">SAMN05216529_102306</name>
</gene>
<dbReference type="CDD" id="cd03215">
    <property type="entry name" value="ABC_Carb_Monos_II"/>
    <property type="match status" value="1"/>
</dbReference>
<keyword evidence="8 12" id="KW-0067">ATP-binding</keyword>
<evidence type="ECO:0000256" key="6">
    <source>
        <dbReference type="ARBA" id="ARBA00022737"/>
    </source>
</evidence>
<dbReference type="GO" id="GO:0016887">
    <property type="term" value="F:ATP hydrolysis activity"/>
    <property type="evidence" value="ECO:0007669"/>
    <property type="project" value="InterPro"/>
</dbReference>
<evidence type="ECO:0000313" key="12">
    <source>
        <dbReference type="EMBL" id="SUQ13088.1"/>
    </source>
</evidence>
<keyword evidence="6" id="KW-0677">Repeat</keyword>
<dbReference type="AlphaFoldDB" id="A0A316A1V9"/>
<evidence type="ECO:0000256" key="4">
    <source>
        <dbReference type="ARBA" id="ARBA00022475"/>
    </source>
</evidence>
<dbReference type="InterPro" id="IPR027417">
    <property type="entry name" value="P-loop_NTPase"/>
</dbReference>
<evidence type="ECO:0000256" key="8">
    <source>
        <dbReference type="ARBA" id="ARBA00022840"/>
    </source>
</evidence>
<keyword evidence="7" id="KW-0547">Nucleotide-binding</keyword>
<dbReference type="PANTHER" id="PTHR43790:SF3">
    <property type="entry name" value="D-ALLOSE IMPORT ATP-BINDING PROTEIN ALSA-RELATED"/>
    <property type="match status" value="1"/>
</dbReference>
<keyword evidence="4" id="KW-1003">Cell membrane</keyword>
<evidence type="ECO:0000256" key="10">
    <source>
        <dbReference type="ARBA" id="ARBA00023136"/>
    </source>
</evidence>
<comment type="subcellular location">
    <subcellularLocation>
        <location evidence="2">Cell inner membrane</location>
    </subcellularLocation>
    <subcellularLocation>
        <location evidence="1">Cell membrane</location>
        <topology evidence="1">Peripheral membrane protein</topology>
    </subcellularLocation>
</comment>
<dbReference type="InterPro" id="IPR017871">
    <property type="entry name" value="ABC_transporter-like_CS"/>
</dbReference>
<dbReference type="CDD" id="cd03216">
    <property type="entry name" value="ABC_Carb_Monos_I"/>
    <property type="match status" value="1"/>
</dbReference>
<proteinExistence type="predicted"/>
<dbReference type="PANTHER" id="PTHR43790">
    <property type="entry name" value="CARBOHYDRATE TRANSPORT ATP-BINDING PROTEIN MG119-RELATED"/>
    <property type="match status" value="1"/>
</dbReference>
<name>A0A316A1V9_9FIRM</name>
<reference evidence="13" key="1">
    <citation type="submission" date="2017-07" db="EMBL/GenBank/DDBJ databases">
        <authorList>
            <person name="Varghese N."/>
            <person name="Submissions S."/>
        </authorList>
    </citation>
    <scope>NUCLEOTIDE SEQUENCE [LARGE SCALE GENOMIC DNA]</scope>
    <source>
        <strain evidence="13">NLAE-zl-C134</strain>
    </source>
</reference>
<dbReference type="EMBL" id="UHJJ01000002">
    <property type="protein sequence ID" value="SUQ13088.1"/>
    <property type="molecule type" value="Genomic_DNA"/>
</dbReference>
<dbReference type="PROSITE" id="PS50893">
    <property type="entry name" value="ABC_TRANSPORTER_2"/>
    <property type="match status" value="2"/>
</dbReference>
<dbReference type="SUPFAM" id="SSF52540">
    <property type="entry name" value="P-loop containing nucleoside triphosphate hydrolases"/>
    <property type="match status" value="2"/>
</dbReference>
<dbReference type="FunFam" id="3.40.50.300:FF:000127">
    <property type="entry name" value="Ribose import ATP-binding protein RbsA"/>
    <property type="match status" value="1"/>
</dbReference>
<feature type="domain" description="ABC transporter" evidence="11">
    <location>
        <begin position="252"/>
        <end position="496"/>
    </location>
</feature>
<keyword evidence="10" id="KW-0472">Membrane</keyword>
<evidence type="ECO:0000259" key="11">
    <source>
        <dbReference type="PROSITE" id="PS50893"/>
    </source>
</evidence>
<dbReference type="Pfam" id="PF00005">
    <property type="entry name" value="ABC_tran"/>
    <property type="match status" value="2"/>
</dbReference>
<keyword evidence="9" id="KW-1278">Translocase</keyword>
<evidence type="ECO:0000256" key="9">
    <source>
        <dbReference type="ARBA" id="ARBA00022967"/>
    </source>
</evidence>
<evidence type="ECO:0000256" key="1">
    <source>
        <dbReference type="ARBA" id="ARBA00004202"/>
    </source>
</evidence>
<dbReference type="GO" id="GO:0015749">
    <property type="term" value="P:monosaccharide transmembrane transport"/>
    <property type="evidence" value="ECO:0007669"/>
    <property type="project" value="UniProtKB-ARBA"/>
</dbReference>
<dbReference type="Gene3D" id="3.40.50.300">
    <property type="entry name" value="P-loop containing nucleotide triphosphate hydrolases"/>
    <property type="match status" value="2"/>
</dbReference>
<dbReference type="Proteomes" id="UP000254051">
    <property type="component" value="Unassembled WGS sequence"/>
</dbReference>
<evidence type="ECO:0000256" key="3">
    <source>
        <dbReference type="ARBA" id="ARBA00022448"/>
    </source>
</evidence>
<dbReference type="InterPro" id="IPR003593">
    <property type="entry name" value="AAA+_ATPase"/>
</dbReference>
<dbReference type="GO" id="GO:0005524">
    <property type="term" value="F:ATP binding"/>
    <property type="evidence" value="ECO:0007669"/>
    <property type="project" value="UniProtKB-KW"/>
</dbReference>
<dbReference type="PROSITE" id="PS00211">
    <property type="entry name" value="ABC_TRANSPORTER_1"/>
    <property type="match status" value="1"/>
</dbReference>
<dbReference type="InterPro" id="IPR050107">
    <property type="entry name" value="ABC_carbohydrate_import_ATPase"/>
</dbReference>
<sequence length="496" mass="55221">MRNYVLEMKGIEKKFANVYALEGVHLQLEKGEVHALLGENGAGKSTLIKVLGGIYKADAGQIMIEGKEAAIQSVKDAQAYGINIVHQEIVLVPHISVAENIFLGREPVTKAGLKDKRKMFREAGELVKQLGLDIDVKRDVYHLTIAQQQLVEIVKAVSFNSKIIVMDEPTSSLAEREVEYLFGVINKLKQQGVSIIYISHKLNELFTITDRITVLRDGKYVDTKETKSTTIDELIKMMVGRNLTEYYSRGEHSIGGVAFEVKELAQKGVFDNVSFHIKKGEIVGFAGLVGAGRSEIMQAIFGVSSIDSGEIFIDGKKVQFKSVQDAIEHGIALIPEDRKKQGLVLKNTVGYNITLTVQDQYKKFVHINRKKRDGIIDRYIKAFSIKTPSPEQLVNNLSGGNQQKIVLSKWLATNPKVLILDEPTRGVDVGAKSEIYTIIDQLARDGMAVILISSELQEIINMCDRIYVVSQGQVTGELQREEFDQEKIMYHATGGK</sequence>
<accession>A0A316A1V9</accession>
<keyword evidence="3" id="KW-0813">Transport</keyword>
<dbReference type="GO" id="GO:0005886">
    <property type="term" value="C:plasma membrane"/>
    <property type="evidence" value="ECO:0007669"/>
    <property type="project" value="UniProtKB-SubCell"/>
</dbReference>
<keyword evidence="5" id="KW-0762">Sugar transport</keyword>
<evidence type="ECO:0000256" key="5">
    <source>
        <dbReference type="ARBA" id="ARBA00022597"/>
    </source>
</evidence>
<dbReference type="OrthoDB" id="9771863at2"/>
<protein>
    <submittedName>
        <fullName evidence="12">Ribose transport system ATP-binding protein/inositol transport system ATP-binding protein</fullName>
    </submittedName>
</protein>
<evidence type="ECO:0000256" key="2">
    <source>
        <dbReference type="ARBA" id="ARBA00004533"/>
    </source>
</evidence>